<protein>
    <submittedName>
        <fullName evidence="10">Exportin-7</fullName>
    </submittedName>
</protein>
<comment type="similarity">
    <text evidence="3">Belongs to the exportin family.</text>
</comment>
<keyword evidence="7" id="KW-0539">Nucleus</keyword>
<evidence type="ECO:0000256" key="5">
    <source>
        <dbReference type="ARBA" id="ARBA00022490"/>
    </source>
</evidence>
<dbReference type="InterPro" id="IPR044189">
    <property type="entry name" value="XPO4/7-like"/>
</dbReference>
<dbReference type="SMART" id="SM00913">
    <property type="entry name" value="IBN_N"/>
    <property type="match status" value="1"/>
</dbReference>
<feature type="domain" description="Importin N-terminal" evidence="9">
    <location>
        <begin position="59"/>
        <end position="125"/>
    </location>
</feature>
<keyword evidence="11" id="KW-1185">Reference proteome</keyword>
<keyword evidence="5" id="KW-0963">Cytoplasm</keyword>
<dbReference type="InterPro" id="IPR011989">
    <property type="entry name" value="ARM-like"/>
</dbReference>
<feature type="transmembrane region" description="Helical" evidence="8">
    <location>
        <begin position="7"/>
        <end position="29"/>
    </location>
</feature>
<evidence type="ECO:0000256" key="6">
    <source>
        <dbReference type="ARBA" id="ARBA00022927"/>
    </source>
</evidence>
<dbReference type="Gene3D" id="1.25.10.10">
    <property type="entry name" value="Leucine-rich Repeat Variant"/>
    <property type="match status" value="1"/>
</dbReference>
<dbReference type="GO" id="GO:0031267">
    <property type="term" value="F:small GTPase binding"/>
    <property type="evidence" value="ECO:0007669"/>
    <property type="project" value="InterPro"/>
</dbReference>
<keyword evidence="8" id="KW-1133">Transmembrane helix</keyword>
<keyword evidence="6" id="KW-0653">Protein transport</keyword>
<organism evidence="10 11">
    <name type="scientific">Papilio xuthus</name>
    <name type="common">Asian swallowtail butterfly</name>
    <dbReference type="NCBI Taxonomy" id="66420"/>
    <lineage>
        <taxon>Eukaryota</taxon>
        <taxon>Metazoa</taxon>
        <taxon>Ecdysozoa</taxon>
        <taxon>Arthropoda</taxon>
        <taxon>Hexapoda</taxon>
        <taxon>Insecta</taxon>
        <taxon>Pterygota</taxon>
        <taxon>Neoptera</taxon>
        <taxon>Endopterygota</taxon>
        <taxon>Lepidoptera</taxon>
        <taxon>Glossata</taxon>
        <taxon>Ditrysia</taxon>
        <taxon>Papilionoidea</taxon>
        <taxon>Papilionidae</taxon>
        <taxon>Papilioninae</taxon>
        <taxon>Papilio</taxon>
    </lineage>
</organism>
<comment type="caution">
    <text evidence="10">The sequence shown here is derived from an EMBL/GenBank/DDBJ whole genome shotgun (WGS) entry which is preliminary data.</text>
</comment>
<dbReference type="GO" id="GO:0006611">
    <property type="term" value="P:protein export from nucleus"/>
    <property type="evidence" value="ECO:0007669"/>
    <property type="project" value="TreeGrafter"/>
</dbReference>
<sequence>MELKKSTAIKLSLAVYIALTLVFLIVGIIEISRTKEVRQIELLCKQLYDSQDPNIREQAEKAVVAFQESPDTLSKCQALLERADSSYSQLLAATTLAKLLSRSTTSLSVQQRLDIRNYVLNYLATRPKLAAFVIQSLVSLFARITKLGWFDMVKEEYVFRNVMNDVSSFLQVNRKIQIRIP</sequence>
<keyword evidence="4" id="KW-0813">Transport</keyword>
<evidence type="ECO:0000256" key="2">
    <source>
        <dbReference type="ARBA" id="ARBA00004496"/>
    </source>
</evidence>
<dbReference type="Proteomes" id="UP000053268">
    <property type="component" value="Unassembled WGS sequence"/>
</dbReference>
<dbReference type="InterPro" id="IPR016024">
    <property type="entry name" value="ARM-type_fold"/>
</dbReference>
<accession>A0A0N1PIN1</accession>
<gene>
    <name evidence="10" type="ORF">RR46_00126</name>
</gene>
<evidence type="ECO:0000256" key="8">
    <source>
        <dbReference type="SAM" id="Phobius"/>
    </source>
</evidence>
<evidence type="ECO:0000256" key="4">
    <source>
        <dbReference type="ARBA" id="ARBA00022448"/>
    </source>
</evidence>
<dbReference type="PANTHER" id="PTHR12596:SF2">
    <property type="entry name" value="EXPORTIN-7 ISOFORM X1"/>
    <property type="match status" value="1"/>
</dbReference>
<proteinExistence type="inferred from homology"/>
<dbReference type="Pfam" id="PF03810">
    <property type="entry name" value="IBN_N"/>
    <property type="match status" value="1"/>
</dbReference>
<dbReference type="PANTHER" id="PTHR12596">
    <property type="entry name" value="EXPORTIN 4,7-RELATED"/>
    <property type="match status" value="1"/>
</dbReference>
<evidence type="ECO:0000256" key="3">
    <source>
        <dbReference type="ARBA" id="ARBA00009466"/>
    </source>
</evidence>
<name>A0A0N1PIN1_PAPXU</name>
<dbReference type="InterPro" id="IPR001494">
    <property type="entry name" value="Importin-beta_N"/>
</dbReference>
<evidence type="ECO:0000256" key="1">
    <source>
        <dbReference type="ARBA" id="ARBA00004123"/>
    </source>
</evidence>
<dbReference type="GO" id="GO:0005049">
    <property type="term" value="F:nuclear export signal receptor activity"/>
    <property type="evidence" value="ECO:0007669"/>
    <property type="project" value="InterPro"/>
</dbReference>
<reference evidence="10 11" key="1">
    <citation type="journal article" date="2015" name="Nat. Commun.">
        <title>Outbred genome sequencing and CRISPR/Cas9 gene editing in butterflies.</title>
        <authorList>
            <person name="Li X."/>
            <person name="Fan D."/>
            <person name="Zhang W."/>
            <person name="Liu G."/>
            <person name="Zhang L."/>
            <person name="Zhao L."/>
            <person name="Fang X."/>
            <person name="Chen L."/>
            <person name="Dong Y."/>
            <person name="Chen Y."/>
            <person name="Ding Y."/>
            <person name="Zhao R."/>
            <person name="Feng M."/>
            <person name="Zhu Y."/>
            <person name="Feng Y."/>
            <person name="Jiang X."/>
            <person name="Zhu D."/>
            <person name="Xiang H."/>
            <person name="Feng X."/>
            <person name="Li S."/>
            <person name="Wang J."/>
            <person name="Zhang G."/>
            <person name="Kronforst M.R."/>
            <person name="Wang W."/>
        </authorList>
    </citation>
    <scope>NUCLEOTIDE SEQUENCE [LARGE SCALE GENOMIC DNA]</scope>
    <source>
        <strain evidence="10">Ya'a_city_454_Px</strain>
        <tissue evidence="10">Whole body</tissue>
    </source>
</reference>
<dbReference type="GO" id="GO:0005643">
    <property type="term" value="C:nuclear pore"/>
    <property type="evidence" value="ECO:0007669"/>
    <property type="project" value="TreeGrafter"/>
</dbReference>
<dbReference type="AlphaFoldDB" id="A0A0N1PIN1"/>
<evidence type="ECO:0000313" key="10">
    <source>
        <dbReference type="EMBL" id="KPJ20599.1"/>
    </source>
</evidence>
<keyword evidence="8" id="KW-0812">Transmembrane</keyword>
<evidence type="ECO:0000313" key="11">
    <source>
        <dbReference type="Proteomes" id="UP000053268"/>
    </source>
</evidence>
<dbReference type="SUPFAM" id="SSF48371">
    <property type="entry name" value="ARM repeat"/>
    <property type="match status" value="1"/>
</dbReference>
<evidence type="ECO:0000259" key="9">
    <source>
        <dbReference type="PROSITE" id="PS50166"/>
    </source>
</evidence>
<dbReference type="STRING" id="66420.A0A0N1PIN1"/>
<comment type="subcellular location">
    <subcellularLocation>
        <location evidence="2">Cytoplasm</location>
    </subcellularLocation>
    <subcellularLocation>
        <location evidence="1">Nucleus</location>
    </subcellularLocation>
</comment>
<dbReference type="PROSITE" id="PS50166">
    <property type="entry name" value="IMPORTIN_B_NT"/>
    <property type="match status" value="1"/>
</dbReference>
<dbReference type="GO" id="GO:0005737">
    <property type="term" value="C:cytoplasm"/>
    <property type="evidence" value="ECO:0007669"/>
    <property type="project" value="UniProtKB-SubCell"/>
</dbReference>
<dbReference type="EMBL" id="LADI01004735">
    <property type="protein sequence ID" value="KPJ20599.1"/>
    <property type="molecule type" value="Genomic_DNA"/>
</dbReference>
<keyword evidence="8" id="KW-0472">Membrane</keyword>
<evidence type="ECO:0000256" key="7">
    <source>
        <dbReference type="ARBA" id="ARBA00023242"/>
    </source>
</evidence>